<comment type="subcellular location">
    <subcellularLocation>
        <location evidence="1">Cytoplasm</location>
    </subcellularLocation>
</comment>
<keyword evidence="7" id="KW-0234">DNA repair</keyword>
<reference evidence="12" key="1">
    <citation type="submission" date="2023-07" db="EMBL/GenBank/DDBJ databases">
        <title>A draft genome of Kazachstania heterogenica Y-27499.</title>
        <authorList>
            <person name="Donic C."/>
            <person name="Kralova J.S."/>
            <person name="Fidel L."/>
            <person name="Ben-Dor S."/>
            <person name="Jung S."/>
        </authorList>
    </citation>
    <scope>NUCLEOTIDE SEQUENCE [LARGE SCALE GENOMIC DNA]</scope>
    <source>
        <strain evidence="12">Y27499</strain>
    </source>
</reference>
<proteinExistence type="inferred from homology"/>
<evidence type="ECO:0000256" key="2">
    <source>
        <dbReference type="ARBA" id="ARBA00006823"/>
    </source>
</evidence>
<comment type="caution">
    <text evidence="11">The sequence shown here is derived from an EMBL/GenBank/DDBJ whole genome shotgun (WGS) entry which is preliminary data.</text>
</comment>
<dbReference type="Gene3D" id="1.25.10.50">
    <property type="match status" value="1"/>
</dbReference>
<evidence type="ECO:0000256" key="7">
    <source>
        <dbReference type="ARBA" id="ARBA00023204"/>
    </source>
</evidence>
<dbReference type="CDD" id="cd12794">
    <property type="entry name" value="Hsm3_like"/>
    <property type="match status" value="1"/>
</dbReference>
<feature type="domain" description="DNA mismatch repair protein HSM3 C-terminal" evidence="9">
    <location>
        <begin position="321"/>
        <end position="495"/>
    </location>
</feature>
<keyword evidence="6" id="KW-0143">Chaperone</keyword>
<dbReference type="EMBL" id="JAWIZZ010000040">
    <property type="protein sequence ID" value="KAK5780761.1"/>
    <property type="molecule type" value="Genomic_DNA"/>
</dbReference>
<dbReference type="Proteomes" id="UP001306508">
    <property type="component" value="Unassembled WGS sequence"/>
</dbReference>
<protein>
    <recommendedName>
        <fullName evidence="3">DNA mismatch repair protein HSM3</fullName>
    </recommendedName>
</protein>
<dbReference type="Gene3D" id="1.25.40.580">
    <property type="match status" value="1"/>
</dbReference>
<comment type="function">
    <text evidence="8">Involved in DNA mismatch repair in slow-growing cells. Acts as a chaperone during the assembly of the 26S proteasome, specifically of the base subcomplex of the 19S regulatory complex (RC).</text>
</comment>
<evidence type="ECO:0000256" key="5">
    <source>
        <dbReference type="ARBA" id="ARBA00022763"/>
    </source>
</evidence>
<dbReference type="GO" id="GO:0006281">
    <property type="term" value="P:DNA repair"/>
    <property type="evidence" value="ECO:0007669"/>
    <property type="project" value="UniProtKB-KW"/>
</dbReference>
<dbReference type="InterPro" id="IPR041335">
    <property type="entry name" value="HSM3_N"/>
</dbReference>
<evidence type="ECO:0000256" key="8">
    <source>
        <dbReference type="ARBA" id="ARBA00024671"/>
    </source>
</evidence>
<dbReference type="InterPro" id="IPR040752">
    <property type="entry name" value="HSM3_C"/>
</dbReference>
<comment type="similarity">
    <text evidence="2">Belongs to the proteasome subunit S5B/HSM3 family.</text>
</comment>
<evidence type="ECO:0000313" key="11">
    <source>
        <dbReference type="EMBL" id="KAK5780761.1"/>
    </source>
</evidence>
<name>A0AAN8A8V0_9SACH</name>
<evidence type="ECO:0000256" key="6">
    <source>
        <dbReference type="ARBA" id="ARBA00023186"/>
    </source>
</evidence>
<sequence>MTEIEELIRKFNDLVANLVSKNANDVDKLVEKLNTTITQCSLQLNVLTKIPFSTEQTLLSIKKLLLFSSSLSSSSSTIENLDYDTLSEFLNILINLTSFEDILKIFNIGDLQMALKSGTVPLIQSACLIISNSYPKGIFASTIIFDILLDLYFNEDISISIINEIDKIWVRLLSDQLIRDNILKNNYKLLEVIKKNLKPTPTVRLLNLLNILLENMHSQNEFNSNIFIFSNDTILKILHDDILLFLHIIKYYSEWFTYIRNNQNYYWLLEYLKPIIFLMGSIFDQRDQYPDLIYFAKIPVFKFFQEVSYLPSSSIESDMQIFKDLDEKYLHVSIENEFINDYLSFINPDYLYRFYRSIIDNYVVLTATQLPIFRNLILSKSTFELIQNKLDAESILSLPYLEQMVLLEKMTKYEYSINYLIYQLPKVMTNLIDNNDNHIKEPETVQLRSEIIDALIKLSPEVLNVWYKPLKAEYVKVCNNVDTNRVAQPIVASSFSQ</sequence>
<dbReference type="Pfam" id="PF18794">
    <property type="entry name" value="HSM3_C"/>
    <property type="match status" value="1"/>
</dbReference>
<evidence type="ECO:0000313" key="12">
    <source>
        <dbReference type="Proteomes" id="UP001306508"/>
    </source>
</evidence>
<dbReference type="AlphaFoldDB" id="A0AAN8A8V0"/>
<dbReference type="GO" id="GO:0005737">
    <property type="term" value="C:cytoplasm"/>
    <property type="evidence" value="ECO:0007669"/>
    <property type="project" value="UniProtKB-SubCell"/>
</dbReference>
<evidence type="ECO:0000256" key="4">
    <source>
        <dbReference type="ARBA" id="ARBA00022490"/>
    </source>
</evidence>
<keyword evidence="4" id="KW-0963">Cytoplasm</keyword>
<evidence type="ECO:0000256" key="3">
    <source>
        <dbReference type="ARBA" id="ARBA00019167"/>
    </source>
</evidence>
<keyword evidence="12" id="KW-1185">Reference proteome</keyword>
<dbReference type="Pfam" id="PF18795">
    <property type="entry name" value="HSM3_N"/>
    <property type="match status" value="1"/>
</dbReference>
<organism evidence="11 12">
    <name type="scientific">Arxiozyma heterogenica</name>
    <dbReference type="NCBI Taxonomy" id="278026"/>
    <lineage>
        <taxon>Eukaryota</taxon>
        <taxon>Fungi</taxon>
        <taxon>Dikarya</taxon>
        <taxon>Ascomycota</taxon>
        <taxon>Saccharomycotina</taxon>
        <taxon>Saccharomycetes</taxon>
        <taxon>Saccharomycetales</taxon>
        <taxon>Saccharomycetaceae</taxon>
        <taxon>Arxiozyma</taxon>
    </lineage>
</organism>
<evidence type="ECO:0000259" key="9">
    <source>
        <dbReference type="Pfam" id="PF18794"/>
    </source>
</evidence>
<feature type="domain" description="DNA mismatch repair protein HSM3 N-terminal" evidence="10">
    <location>
        <begin position="13"/>
        <end position="254"/>
    </location>
</feature>
<evidence type="ECO:0000256" key="1">
    <source>
        <dbReference type="ARBA" id="ARBA00004496"/>
    </source>
</evidence>
<keyword evidence="5" id="KW-0227">DNA damage</keyword>
<gene>
    <name evidence="11" type="ORF">RI543_001883</name>
</gene>
<accession>A0AAN8A8V0</accession>
<evidence type="ECO:0000259" key="10">
    <source>
        <dbReference type="Pfam" id="PF18795"/>
    </source>
</evidence>